<dbReference type="Gene3D" id="3.40.50.720">
    <property type="entry name" value="NAD(P)-binding Rossmann-like Domain"/>
    <property type="match status" value="1"/>
</dbReference>
<evidence type="ECO:0008006" key="3">
    <source>
        <dbReference type="Google" id="ProtNLM"/>
    </source>
</evidence>
<reference evidence="1" key="1">
    <citation type="submission" date="2023-07" db="EMBL/GenBank/DDBJ databases">
        <authorList>
            <person name="Stuckert A."/>
        </authorList>
    </citation>
    <scope>NUCLEOTIDE SEQUENCE</scope>
</reference>
<sequence length="99" mass="10529">MIAITGAAGQLGRLVIENLLKTVKASEIVAVVRNLLKLKTLPNKAYKFVPLTTPIEVGQRAPQHKNVITAPPLRNAGVSLIAYTSLLHLLNKSPLGLAG</sequence>
<protein>
    <recommendedName>
        <fullName evidence="3">NmrA-like domain-containing protein</fullName>
    </recommendedName>
</protein>
<dbReference type="PANTHER" id="PTHR47129">
    <property type="entry name" value="QUINONE OXIDOREDUCTASE 2"/>
    <property type="match status" value="1"/>
</dbReference>
<evidence type="ECO:0000313" key="2">
    <source>
        <dbReference type="Proteomes" id="UP001176940"/>
    </source>
</evidence>
<dbReference type="InterPro" id="IPR052718">
    <property type="entry name" value="NmrA-type_oxidoreductase"/>
</dbReference>
<comment type="caution">
    <text evidence="1">The sequence shown here is derived from an EMBL/GenBank/DDBJ whole genome shotgun (WGS) entry which is preliminary data.</text>
</comment>
<gene>
    <name evidence="1" type="ORF">RIMI_LOCUS9865066</name>
</gene>
<name>A0ABN9LN71_9NEOB</name>
<organism evidence="1 2">
    <name type="scientific">Ranitomeya imitator</name>
    <name type="common">mimic poison frog</name>
    <dbReference type="NCBI Taxonomy" id="111125"/>
    <lineage>
        <taxon>Eukaryota</taxon>
        <taxon>Metazoa</taxon>
        <taxon>Chordata</taxon>
        <taxon>Craniata</taxon>
        <taxon>Vertebrata</taxon>
        <taxon>Euteleostomi</taxon>
        <taxon>Amphibia</taxon>
        <taxon>Batrachia</taxon>
        <taxon>Anura</taxon>
        <taxon>Neobatrachia</taxon>
        <taxon>Hyloidea</taxon>
        <taxon>Dendrobatidae</taxon>
        <taxon>Dendrobatinae</taxon>
        <taxon>Ranitomeya</taxon>
    </lineage>
</organism>
<evidence type="ECO:0000313" key="1">
    <source>
        <dbReference type="EMBL" id="CAJ0943209.1"/>
    </source>
</evidence>
<proteinExistence type="predicted"/>
<dbReference type="PANTHER" id="PTHR47129:SF1">
    <property type="entry name" value="NMRA-LIKE DOMAIN-CONTAINING PROTEIN"/>
    <property type="match status" value="1"/>
</dbReference>
<keyword evidence="2" id="KW-1185">Reference proteome</keyword>
<dbReference type="SUPFAM" id="SSF51735">
    <property type="entry name" value="NAD(P)-binding Rossmann-fold domains"/>
    <property type="match status" value="1"/>
</dbReference>
<dbReference type="InterPro" id="IPR036291">
    <property type="entry name" value="NAD(P)-bd_dom_sf"/>
</dbReference>
<dbReference type="EMBL" id="CAUEEQ010020831">
    <property type="protein sequence ID" value="CAJ0943209.1"/>
    <property type="molecule type" value="Genomic_DNA"/>
</dbReference>
<dbReference type="Proteomes" id="UP001176940">
    <property type="component" value="Unassembled WGS sequence"/>
</dbReference>
<accession>A0ABN9LN71</accession>